<feature type="region of interest" description="Disordered" evidence="1">
    <location>
        <begin position="1"/>
        <end position="22"/>
    </location>
</feature>
<dbReference type="OrthoDB" id="7354617at2"/>
<dbReference type="InParanoid" id="A0A1Y5TJM6"/>
<dbReference type="InterPro" id="IPR025979">
    <property type="entry name" value="ChrR-like_cupin_dom"/>
</dbReference>
<evidence type="ECO:0000313" key="3">
    <source>
        <dbReference type="EMBL" id="SLN65529.1"/>
    </source>
</evidence>
<keyword evidence="4" id="KW-1185">Reference proteome</keyword>
<dbReference type="EMBL" id="FWFR01000002">
    <property type="protein sequence ID" value="SLN65529.1"/>
    <property type="molecule type" value="Genomic_DNA"/>
</dbReference>
<evidence type="ECO:0000259" key="2">
    <source>
        <dbReference type="Pfam" id="PF12973"/>
    </source>
</evidence>
<proteinExistence type="predicted"/>
<feature type="domain" description="ChrR-like cupin" evidence="2">
    <location>
        <begin position="28"/>
        <end position="129"/>
    </location>
</feature>
<dbReference type="Gene3D" id="2.60.120.10">
    <property type="entry name" value="Jelly Rolls"/>
    <property type="match status" value="1"/>
</dbReference>
<dbReference type="SUPFAM" id="SSF51182">
    <property type="entry name" value="RmlC-like cupins"/>
    <property type="match status" value="1"/>
</dbReference>
<protein>
    <recommendedName>
        <fullName evidence="2">ChrR-like cupin domain-containing protein</fullName>
    </recommendedName>
</protein>
<dbReference type="RefSeq" id="WP_085884314.1">
    <property type="nucleotide sequence ID" value="NZ_FWFR01000002.1"/>
</dbReference>
<evidence type="ECO:0000256" key="1">
    <source>
        <dbReference type="SAM" id="MobiDB-lite"/>
    </source>
</evidence>
<dbReference type="AlphaFoldDB" id="A0A1Y5TJM6"/>
<dbReference type="InterPro" id="IPR014710">
    <property type="entry name" value="RmlC-like_jellyroll"/>
</dbReference>
<dbReference type="Proteomes" id="UP000193200">
    <property type="component" value="Unassembled WGS sequence"/>
</dbReference>
<accession>A0A1Y5TJM6</accession>
<dbReference type="Pfam" id="PF12973">
    <property type="entry name" value="Cupin_7"/>
    <property type="match status" value="1"/>
</dbReference>
<sequence length="160" mass="18477">MKIDKITGKKIINPGGRDGPLTEAHQEMRVAHRDDLEWENLRYEGQFTKMMFHPTSEDRTIPNAGVVRYEKGSTHPLHSHYFAQIWYFLSGTFRINGAEYSAGTMIFHPDPHFEYKLETIEAGEILYVQYVGPTTGEGPIYDGRFNVKKRRPLEEESAEI</sequence>
<evidence type="ECO:0000313" key="4">
    <source>
        <dbReference type="Proteomes" id="UP000193200"/>
    </source>
</evidence>
<gene>
    <name evidence="3" type="ORF">OCH7691_03001</name>
</gene>
<organism evidence="3 4">
    <name type="scientific">Oceanibacterium hippocampi</name>
    <dbReference type="NCBI Taxonomy" id="745714"/>
    <lineage>
        <taxon>Bacteria</taxon>
        <taxon>Pseudomonadati</taxon>
        <taxon>Pseudomonadota</taxon>
        <taxon>Alphaproteobacteria</taxon>
        <taxon>Sneathiellales</taxon>
        <taxon>Sneathiellaceae</taxon>
        <taxon>Oceanibacterium</taxon>
    </lineage>
</organism>
<dbReference type="InterPro" id="IPR011051">
    <property type="entry name" value="RmlC_Cupin_sf"/>
</dbReference>
<name>A0A1Y5TJM6_9PROT</name>
<reference evidence="3 4" key="1">
    <citation type="submission" date="2017-03" db="EMBL/GenBank/DDBJ databases">
        <authorList>
            <person name="Afonso C.L."/>
            <person name="Miller P.J."/>
            <person name="Scott M.A."/>
            <person name="Spackman E."/>
            <person name="Goraichik I."/>
            <person name="Dimitrov K.M."/>
            <person name="Suarez D.L."/>
            <person name="Swayne D.E."/>
        </authorList>
    </citation>
    <scope>NUCLEOTIDE SEQUENCE [LARGE SCALE GENOMIC DNA]</scope>
    <source>
        <strain evidence="3 4">CECT 7691</strain>
    </source>
</reference>